<organism evidence="8 9">
    <name type="scientific">Leptotrombidium deliense</name>
    <dbReference type="NCBI Taxonomy" id="299467"/>
    <lineage>
        <taxon>Eukaryota</taxon>
        <taxon>Metazoa</taxon>
        <taxon>Ecdysozoa</taxon>
        <taxon>Arthropoda</taxon>
        <taxon>Chelicerata</taxon>
        <taxon>Arachnida</taxon>
        <taxon>Acari</taxon>
        <taxon>Acariformes</taxon>
        <taxon>Trombidiformes</taxon>
        <taxon>Prostigmata</taxon>
        <taxon>Anystina</taxon>
        <taxon>Parasitengona</taxon>
        <taxon>Trombiculoidea</taxon>
        <taxon>Trombiculidae</taxon>
        <taxon>Leptotrombidium</taxon>
    </lineage>
</organism>
<dbReference type="PANTHER" id="PTHR24252">
    <property type="entry name" value="ACROSIN-RELATED"/>
    <property type="match status" value="1"/>
</dbReference>
<dbReference type="GO" id="GO:0006508">
    <property type="term" value="P:proteolysis"/>
    <property type="evidence" value="ECO:0007669"/>
    <property type="project" value="UniProtKB-KW"/>
</dbReference>
<evidence type="ECO:0000256" key="3">
    <source>
        <dbReference type="ARBA" id="ARBA00022825"/>
    </source>
</evidence>
<dbReference type="VEuPathDB" id="VectorBase:LDEU001689"/>
<dbReference type="STRING" id="299467.A0A443SS33"/>
<evidence type="ECO:0000259" key="7">
    <source>
        <dbReference type="PROSITE" id="PS50240"/>
    </source>
</evidence>
<keyword evidence="2 5" id="KW-0378">Hydrolase</keyword>
<dbReference type="Gene3D" id="2.40.10.10">
    <property type="entry name" value="Trypsin-like serine proteases"/>
    <property type="match status" value="1"/>
</dbReference>
<evidence type="ECO:0000256" key="2">
    <source>
        <dbReference type="ARBA" id="ARBA00022801"/>
    </source>
</evidence>
<name>A0A443SS33_9ACAR</name>
<dbReference type="FunFam" id="2.40.10.10:FF:000006">
    <property type="entry name" value="Serine proteinase stubble"/>
    <property type="match status" value="1"/>
</dbReference>
<keyword evidence="1 5" id="KW-0645">Protease</keyword>
<proteinExistence type="predicted"/>
<keyword evidence="6" id="KW-1133">Transmembrane helix</keyword>
<evidence type="ECO:0000256" key="5">
    <source>
        <dbReference type="RuleBase" id="RU363034"/>
    </source>
</evidence>
<dbReference type="PROSITE" id="PS00134">
    <property type="entry name" value="TRYPSIN_HIS"/>
    <property type="match status" value="1"/>
</dbReference>
<gene>
    <name evidence="8" type="ORF">B4U80_06554</name>
</gene>
<dbReference type="SUPFAM" id="SSF50494">
    <property type="entry name" value="Trypsin-like serine proteases"/>
    <property type="match status" value="1"/>
</dbReference>
<dbReference type="PANTHER" id="PTHR24252:SF7">
    <property type="entry name" value="HYALIN"/>
    <property type="match status" value="1"/>
</dbReference>
<dbReference type="PROSITE" id="PS00135">
    <property type="entry name" value="TRYPSIN_SER"/>
    <property type="match status" value="1"/>
</dbReference>
<accession>A0A443SS33</accession>
<dbReference type="AlphaFoldDB" id="A0A443SS33"/>
<dbReference type="InterPro" id="IPR009003">
    <property type="entry name" value="Peptidase_S1_PA"/>
</dbReference>
<evidence type="ECO:0000313" key="9">
    <source>
        <dbReference type="Proteomes" id="UP000288716"/>
    </source>
</evidence>
<dbReference type="InterPro" id="IPR033116">
    <property type="entry name" value="TRYPSIN_SER"/>
</dbReference>
<dbReference type="InterPro" id="IPR001314">
    <property type="entry name" value="Peptidase_S1A"/>
</dbReference>
<keyword evidence="6" id="KW-0812">Transmembrane</keyword>
<keyword evidence="6" id="KW-0472">Membrane</keyword>
<dbReference type="GO" id="GO:0004252">
    <property type="term" value="F:serine-type endopeptidase activity"/>
    <property type="evidence" value="ECO:0007669"/>
    <property type="project" value="InterPro"/>
</dbReference>
<dbReference type="InterPro" id="IPR018114">
    <property type="entry name" value="TRYPSIN_HIS"/>
</dbReference>
<reference evidence="8 9" key="1">
    <citation type="journal article" date="2018" name="Gigascience">
        <title>Genomes of trombidid mites reveal novel predicted allergens and laterally-transferred genes associated with secondary metabolism.</title>
        <authorList>
            <person name="Dong X."/>
            <person name="Chaisiri K."/>
            <person name="Xia D."/>
            <person name="Armstrong S.D."/>
            <person name="Fang Y."/>
            <person name="Donnelly M.J."/>
            <person name="Kadowaki T."/>
            <person name="McGarry J.W."/>
            <person name="Darby A.C."/>
            <person name="Makepeace B.L."/>
        </authorList>
    </citation>
    <scope>NUCLEOTIDE SEQUENCE [LARGE SCALE GENOMIC DNA]</scope>
    <source>
        <strain evidence="8">UoL-UT</strain>
    </source>
</reference>
<dbReference type="CDD" id="cd00190">
    <property type="entry name" value="Tryp_SPc"/>
    <property type="match status" value="1"/>
</dbReference>
<evidence type="ECO:0000313" key="8">
    <source>
        <dbReference type="EMBL" id="RWS30351.1"/>
    </source>
</evidence>
<evidence type="ECO:0000256" key="4">
    <source>
        <dbReference type="ARBA" id="ARBA00023157"/>
    </source>
</evidence>
<sequence>MLVRFAFNANLVSSTVIIAICFIYFAHRCIDAIPAVKPTTCGKQHIIRNSKVVGGNDTYDGEFPWTVSVRRNGAHHCGGVIINRRWVLTAAHCVQNKLVKSYQIRIGEYHLHRHDYHSKDYALDKIIIHENYQGIIKATNSNTADIALLRTSSDLSLNEYAWPVCFPNEDQSFAGEDAVVVGWGKVSEKSDFYSEKLQKAKIAVVDNVVCQQWFRMAGREMNIRENIICAGYRQGGKDACHGDSGGPLLYKMNDKWSVIGVVSTGIGCARPLLPGLYSRVSYYKKWIEKHTSDVKLITKANSKSK</sequence>
<dbReference type="Pfam" id="PF00089">
    <property type="entry name" value="Trypsin"/>
    <property type="match status" value="1"/>
</dbReference>
<dbReference type="SMART" id="SM00020">
    <property type="entry name" value="Tryp_SPc"/>
    <property type="match status" value="1"/>
</dbReference>
<keyword evidence="9" id="KW-1185">Reference proteome</keyword>
<comment type="caution">
    <text evidence="8">The sequence shown here is derived from an EMBL/GenBank/DDBJ whole genome shotgun (WGS) entry which is preliminary data.</text>
</comment>
<feature type="transmembrane region" description="Helical" evidence="6">
    <location>
        <begin position="7"/>
        <end position="26"/>
    </location>
</feature>
<keyword evidence="3 5" id="KW-0720">Serine protease</keyword>
<dbReference type="OrthoDB" id="9448935at2759"/>
<dbReference type="InterPro" id="IPR001254">
    <property type="entry name" value="Trypsin_dom"/>
</dbReference>
<dbReference type="PRINTS" id="PR00722">
    <property type="entry name" value="CHYMOTRYPSIN"/>
</dbReference>
<evidence type="ECO:0000256" key="6">
    <source>
        <dbReference type="SAM" id="Phobius"/>
    </source>
</evidence>
<protein>
    <submittedName>
        <fullName evidence="8">Trypsin-like protein</fullName>
    </submittedName>
</protein>
<feature type="domain" description="Peptidase S1" evidence="7">
    <location>
        <begin position="52"/>
        <end position="292"/>
    </location>
</feature>
<evidence type="ECO:0000256" key="1">
    <source>
        <dbReference type="ARBA" id="ARBA00022670"/>
    </source>
</evidence>
<dbReference type="PROSITE" id="PS50240">
    <property type="entry name" value="TRYPSIN_DOM"/>
    <property type="match status" value="1"/>
</dbReference>
<dbReference type="Proteomes" id="UP000288716">
    <property type="component" value="Unassembled WGS sequence"/>
</dbReference>
<keyword evidence="4" id="KW-1015">Disulfide bond</keyword>
<dbReference type="InterPro" id="IPR043504">
    <property type="entry name" value="Peptidase_S1_PA_chymotrypsin"/>
</dbReference>
<dbReference type="EMBL" id="NCKV01000537">
    <property type="protein sequence ID" value="RWS30351.1"/>
    <property type="molecule type" value="Genomic_DNA"/>
</dbReference>